<reference evidence="7 8" key="1">
    <citation type="submission" date="2024-05" db="EMBL/GenBank/DDBJ databases">
        <authorList>
            <person name="Wallberg A."/>
        </authorList>
    </citation>
    <scope>NUCLEOTIDE SEQUENCE [LARGE SCALE GENOMIC DNA]</scope>
</reference>
<evidence type="ECO:0000256" key="6">
    <source>
        <dbReference type="SAM" id="Phobius"/>
    </source>
</evidence>
<feature type="transmembrane region" description="Helical" evidence="6">
    <location>
        <begin position="180"/>
        <end position="203"/>
    </location>
</feature>
<feature type="compositionally biased region" description="Polar residues" evidence="5">
    <location>
        <begin position="255"/>
        <end position="266"/>
    </location>
</feature>
<sequence>MSTSNDDIVPILPDEVDRRPSVTPNKFRRRSSIFGTIQIHKRRWWILFVFGGLGFMQCTVWNTWGPITGSVKVAYDWSDATIALLSMWGTITLMVGLFPFTILLQRKGLRVSMILTSFMMAAGTALRCVTIDKTVFTYIAHIAASQIYISSVAGASFNYAVSPLFFELAVELVYPVQQGVVGGVLTMCHNSISASFLLVMQFGLKSVVWMDYLLAGQGAVVVLFMFVLKAQYNRSSMDRQFNKEKEDRDKAKLNAQANVNYGSIEP</sequence>
<dbReference type="Proteomes" id="UP001497623">
    <property type="component" value="Unassembled WGS sequence"/>
</dbReference>
<evidence type="ECO:0000256" key="3">
    <source>
        <dbReference type="ARBA" id="ARBA00022989"/>
    </source>
</evidence>
<evidence type="ECO:0000256" key="5">
    <source>
        <dbReference type="SAM" id="MobiDB-lite"/>
    </source>
</evidence>
<dbReference type="AlphaFoldDB" id="A0AAV2QF10"/>
<evidence type="ECO:0000256" key="4">
    <source>
        <dbReference type="ARBA" id="ARBA00023136"/>
    </source>
</evidence>
<feature type="region of interest" description="Disordered" evidence="5">
    <location>
        <begin position="239"/>
        <end position="266"/>
    </location>
</feature>
<feature type="compositionally biased region" description="Basic and acidic residues" evidence="5">
    <location>
        <begin position="239"/>
        <end position="252"/>
    </location>
</feature>
<keyword evidence="2 6" id="KW-0812">Transmembrane</keyword>
<feature type="transmembrane region" description="Helical" evidence="6">
    <location>
        <begin position="82"/>
        <end position="104"/>
    </location>
</feature>
<keyword evidence="4 6" id="KW-0472">Membrane</keyword>
<feature type="transmembrane region" description="Helical" evidence="6">
    <location>
        <begin position="135"/>
        <end position="159"/>
    </location>
</feature>
<name>A0AAV2QF10_MEGNR</name>
<dbReference type="InterPro" id="IPR036259">
    <property type="entry name" value="MFS_trans_sf"/>
</dbReference>
<dbReference type="PANTHER" id="PTHR10924:SF27">
    <property type="entry name" value="SOLUTE CARRIER FAMILY 49 MEMBER 4"/>
    <property type="match status" value="1"/>
</dbReference>
<dbReference type="SUPFAM" id="SSF103473">
    <property type="entry name" value="MFS general substrate transporter"/>
    <property type="match status" value="1"/>
</dbReference>
<comment type="subcellular location">
    <subcellularLocation>
        <location evidence="1">Membrane</location>
        <topology evidence="1">Multi-pass membrane protein</topology>
    </subcellularLocation>
</comment>
<keyword evidence="3 6" id="KW-1133">Transmembrane helix</keyword>
<dbReference type="InterPro" id="IPR049680">
    <property type="entry name" value="FLVCR1-2_SLC49-like"/>
</dbReference>
<keyword evidence="8" id="KW-1185">Reference proteome</keyword>
<protein>
    <submittedName>
        <fullName evidence="7">Uncharacterized protein</fullName>
    </submittedName>
</protein>
<evidence type="ECO:0000256" key="2">
    <source>
        <dbReference type="ARBA" id="ARBA00022692"/>
    </source>
</evidence>
<proteinExistence type="predicted"/>
<feature type="transmembrane region" description="Helical" evidence="6">
    <location>
        <begin position="44"/>
        <end position="62"/>
    </location>
</feature>
<dbReference type="Gene3D" id="1.20.1250.20">
    <property type="entry name" value="MFS general substrate transporter like domains"/>
    <property type="match status" value="1"/>
</dbReference>
<dbReference type="EMBL" id="CAXKWB010006409">
    <property type="protein sequence ID" value="CAL4082687.1"/>
    <property type="molecule type" value="Genomic_DNA"/>
</dbReference>
<dbReference type="PANTHER" id="PTHR10924">
    <property type="entry name" value="MAJOR FACILITATOR SUPERFAMILY PROTEIN-RELATED"/>
    <property type="match status" value="1"/>
</dbReference>
<accession>A0AAV2QF10</accession>
<feature type="transmembrane region" description="Helical" evidence="6">
    <location>
        <begin position="111"/>
        <end position="129"/>
    </location>
</feature>
<dbReference type="GO" id="GO:0016020">
    <property type="term" value="C:membrane"/>
    <property type="evidence" value="ECO:0007669"/>
    <property type="project" value="UniProtKB-SubCell"/>
</dbReference>
<feature type="transmembrane region" description="Helical" evidence="6">
    <location>
        <begin position="209"/>
        <end position="228"/>
    </location>
</feature>
<comment type="caution">
    <text evidence="7">The sequence shown here is derived from an EMBL/GenBank/DDBJ whole genome shotgun (WGS) entry which is preliminary data.</text>
</comment>
<evidence type="ECO:0000313" key="7">
    <source>
        <dbReference type="EMBL" id="CAL4082687.1"/>
    </source>
</evidence>
<gene>
    <name evidence="7" type="ORF">MNOR_LOCUS11967</name>
</gene>
<evidence type="ECO:0000313" key="8">
    <source>
        <dbReference type="Proteomes" id="UP001497623"/>
    </source>
</evidence>
<evidence type="ECO:0000256" key="1">
    <source>
        <dbReference type="ARBA" id="ARBA00004141"/>
    </source>
</evidence>
<organism evidence="7 8">
    <name type="scientific">Meganyctiphanes norvegica</name>
    <name type="common">Northern krill</name>
    <name type="synonym">Thysanopoda norvegica</name>
    <dbReference type="NCBI Taxonomy" id="48144"/>
    <lineage>
        <taxon>Eukaryota</taxon>
        <taxon>Metazoa</taxon>
        <taxon>Ecdysozoa</taxon>
        <taxon>Arthropoda</taxon>
        <taxon>Crustacea</taxon>
        <taxon>Multicrustacea</taxon>
        <taxon>Malacostraca</taxon>
        <taxon>Eumalacostraca</taxon>
        <taxon>Eucarida</taxon>
        <taxon>Euphausiacea</taxon>
        <taxon>Euphausiidae</taxon>
        <taxon>Meganyctiphanes</taxon>
    </lineage>
</organism>